<dbReference type="Proteomes" id="UP000006066">
    <property type="component" value="Segment"/>
</dbReference>
<evidence type="ECO:0000313" key="3">
    <source>
        <dbReference type="Proteomes" id="UP000006066"/>
    </source>
</evidence>
<feature type="domain" description="DUF7459" evidence="1">
    <location>
        <begin position="1"/>
        <end position="96"/>
    </location>
</feature>
<sequence length="105" mass="11663">MSNPSTCQHHRVDNETWKCEACGNQMIEQSIEAETALTAPNLAAGTGVYVPDRTRQREVIVGYTVRYTCERCEYDGDFFSSNGDYVVSCGQDHEGDYILVRGASS</sequence>
<dbReference type="InterPro" id="IPR055882">
    <property type="entry name" value="DUF7459"/>
</dbReference>
<dbReference type="EMBL" id="JQ698665">
    <property type="protein sequence ID" value="AFL46572.1"/>
    <property type="molecule type" value="Genomic_DNA"/>
</dbReference>
<reference evidence="3" key="1">
    <citation type="submission" date="2012-02" db="EMBL/GenBank/DDBJ databases">
        <authorList>
            <person name="Bajgain P."/>
            <person name="Fisher J.N.B."/>
            <person name="Lunt B.L."/>
            <person name="Sheflo M.A."/>
            <person name="Brighton A.K."/>
            <person name="Adawi E.C."/>
            <person name="Christiansen M.R."/>
            <person name="Ferguson N.C."/>
            <person name="Gardner A.V."/>
            <person name="Irons D.L."/>
            <person name="Jensen J."/>
            <person name="Kennedy A."/>
            <person name="Lloyd J.S."/>
            <person name="Marlow S."/>
            <person name="Mason S.J."/>
            <person name="McCord T.M."/>
            <person name="Merrill B.D."/>
            <person name="Nelson E.P."/>
            <person name="Norton C.S."/>
            <person name="Pettersson S.M."/>
            <person name="Poe D.E."/>
            <person name="Russell R.C."/>
            <person name="Smith T.C."/>
            <person name="Sullivan S."/>
            <person name="Williams K.R."/>
            <person name="Burnett S.H."/>
            <person name="Breakwell D.P."/>
            <person name="Grose J.H."/>
        </authorList>
    </citation>
    <scope>NUCLEOTIDE SEQUENCE [LARGE SCALE GENOMIC DNA]</scope>
</reference>
<evidence type="ECO:0000259" key="1">
    <source>
        <dbReference type="Pfam" id="PF24258"/>
    </source>
</evidence>
<accession>I3WUA1</accession>
<gene>
    <name evidence="2" type="ORF">NEPAL_80</name>
</gene>
<name>I3WUA1_9CAUD</name>
<keyword evidence="3" id="KW-1185">Reference proteome</keyword>
<protein>
    <recommendedName>
        <fullName evidence="1">DUF7459 domain-containing protein</fullName>
    </recommendedName>
</protein>
<evidence type="ECO:0000313" key="2">
    <source>
        <dbReference type="EMBL" id="AFL46572.1"/>
    </source>
</evidence>
<dbReference type="Pfam" id="PF24258">
    <property type="entry name" value="DUF7459"/>
    <property type="match status" value="1"/>
</dbReference>
<organism evidence="2 3">
    <name type="scientific">Mycobacterium phage Nepal</name>
    <dbReference type="NCBI Taxonomy" id="2927981"/>
    <lineage>
        <taxon>Viruses</taxon>
        <taxon>Duplodnaviria</taxon>
        <taxon>Heunggongvirae</taxon>
        <taxon>Uroviricota</taxon>
        <taxon>Caudoviricetes</taxon>
        <taxon>Fromanvirus</taxon>
        <taxon>Fromanvirus nepal</taxon>
    </lineage>
</organism>
<proteinExistence type="predicted"/>